<dbReference type="InterPro" id="IPR036388">
    <property type="entry name" value="WH-like_DNA-bd_sf"/>
</dbReference>
<keyword evidence="3" id="KW-0731">Sigma factor</keyword>
<feature type="domain" description="Putative zinc-finger" evidence="8">
    <location>
        <begin position="198"/>
        <end position="232"/>
    </location>
</feature>
<dbReference type="InterPro" id="IPR014284">
    <property type="entry name" value="RNA_pol_sigma-70_dom"/>
</dbReference>
<keyword evidence="5" id="KW-0804">Transcription</keyword>
<dbReference type="NCBIfam" id="TIGR02937">
    <property type="entry name" value="sigma70-ECF"/>
    <property type="match status" value="1"/>
</dbReference>
<organism evidence="9 10">
    <name type="scientific">Actinophytocola xanthii</name>
    <dbReference type="NCBI Taxonomy" id="1912961"/>
    <lineage>
        <taxon>Bacteria</taxon>
        <taxon>Bacillati</taxon>
        <taxon>Actinomycetota</taxon>
        <taxon>Actinomycetes</taxon>
        <taxon>Pseudonocardiales</taxon>
        <taxon>Pseudonocardiaceae</taxon>
    </lineage>
</organism>
<reference evidence="9 10" key="1">
    <citation type="submission" date="2016-12" db="EMBL/GenBank/DDBJ databases">
        <title>The draft genome sequence of Actinophytocola sp. 11-183.</title>
        <authorList>
            <person name="Wang W."/>
            <person name="Yuan L."/>
        </authorList>
    </citation>
    <scope>NUCLEOTIDE SEQUENCE [LARGE SCALE GENOMIC DNA]</scope>
    <source>
        <strain evidence="9 10">11-183</strain>
    </source>
</reference>
<dbReference type="Gene3D" id="1.10.10.10">
    <property type="entry name" value="Winged helix-like DNA-binding domain superfamily/Winged helix DNA-binding domain"/>
    <property type="match status" value="1"/>
</dbReference>
<dbReference type="PANTHER" id="PTHR43133">
    <property type="entry name" value="RNA POLYMERASE ECF-TYPE SIGMA FACTO"/>
    <property type="match status" value="1"/>
</dbReference>
<name>A0A1Q8C1Q9_9PSEU</name>
<evidence type="ECO:0000313" key="9">
    <source>
        <dbReference type="EMBL" id="OLF08272.1"/>
    </source>
</evidence>
<evidence type="ECO:0000256" key="5">
    <source>
        <dbReference type="ARBA" id="ARBA00023163"/>
    </source>
</evidence>
<evidence type="ECO:0000259" key="6">
    <source>
        <dbReference type="Pfam" id="PF04542"/>
    </source>
</evidence>
<dbReference type="SUPFAM" id="SSF88946">
    <property type="entry name" value="Sigma2 domain of RNA polymerase sigma factors"/>
    <property type="match status" value="1"/>
</dbReference>
<sequence>MATVPADFEASSDAELITAVRRGSPSAYGSLYQRHVGAAYNLARQLTGSSAEADDLVSEAFAKVLDTLRGGRGPESAFRAYLLTVLRHAAYDKARRDRRVELSDDIESVSGTAAAQPFADPALEGLERSLAAQAFARLPERWQAVLWHTEVEGQPAAEVAPLLGLTPNGVAALAYRAREGLRRAYLQVHLAETTDSRCRATAERLGAWTRSGLARRERAQVEAHLDECARCRALAAELADVNGAMRGFVAPLVLGAGTLGYIAATGGAEGGVAAAATAAAAAGAAASGAAGSAGGAGAGSGTSLGGAGGTFGGGGTAAGSGAGG</sequence>
<dbReference type="InterPro" id="IPR013325">
    <property type="entry name" value="RNA_pol_sigma_r2"/>
</dbReference>
<dbReference type="Pfam" id="PF13490">
    <property type="entry name" value="zf-HC2"/>
    <property type="match status" value="1"/>
</dbReference>
<dbReference type="STRING" id="1912961.BU204_34365"/>
<dbReference type="AlphaFoldDB" id="A0A1Q8C1Q9"/>
<evidence type="ECO:0000313" key="10">
    <source>
        <dbReference type="Proteomes" id="UP000185596"/>
    </source>
</evidence>
<accession>A0A1Q8C1Q9</accession>
<dbReference type="InterPro" id="IPR007627">
    <property type="entry name" value="RNA_pol_sigma70_r2"/>
</dbReference>
<evidence type="ECO:0000259" key="7">
    <source>
        <dbReference type="Pfam" id="PF08281"/>
    </source>
</evidence>
<dbReference type="InterPro" id="IPR027383">
    <property type="entry name" value="Znf_put"/>
</dbReference>
<dbReference type="InterPro" id="IPR041916">
    <property type="entry name" value="Anti_sigma_zinc_sf"/>
</dbReference>
<evidence type="ECO:0000259" key="8">
    <source>
        <dbReference type="Pfam" id="PF13490"/>
    </source>
</evidence>
<evidence type="ECO:0000256" key="3">
    <source>
        <dbReference type="ARBA" id="ARBA00023082"/>
    </source>
</evidence>
<dbReference type="SUPFAM" id="SSF88659">
    <property type="entry name" value="Sigma3 and sigma4 domains of RNA polymerase sigma factors"/>
    <property type="match status" value="1"/>
</dbReference>
<feature type="non-terminal residue" evidence="9">
    <location>
        <position position="324"/>
    </location>
</feature>
<keyword evidence="10" id="KW-1185">Reference proteome</keyword>
<evidence type="ECO:0000256" key="4">
    <source>
        <dbReference type="ARBA" id="ARBA00023125"/>
    </source>
</evidence>
<evidence type="ECO:0000256" key="1">
    <source>
        <dbReference type="ARBA" id="ARBA00010641"/>
    </source>
</evidence>
<dbReference type="InterPro" id="IPR039425">
    <property type="entry name" value="RNA_pol_sigma-70-like"/>
</dbReference>
<evidence type="ECO:0000256" key="2">
    <source>
        <dbReference type="ARBA" id="ARBA00023015"/>
    </source>
</evidence>
<keyword evidence="2" id="KW-0805">Transcription regulation</keyword>
<dbReference type="OrthoDB" id="4990598at2"/>
<gene>
    <name evidence="9" type="ORF">BU204_34365</name>
</gene>
<dbReference type="GO" id="GO:0016987">
    <property type="term" value="F:sigma factor activity"/>
    <property type="evidence" value="ECO:0007669"/>
    <property type="project" value="UniProtKB-KW"/>
</dbReference>
<protein>
    <submittedName>
        <fullName evidence="9">RNA polymerase subunit sigma</fullName>
    </submittedName>
</protein>
<comment type="similarity">
    <text evidence="1">Belongs to the sigma-70 factor family. ECF subfamily.</text>
</comment>
<comment type="caution">
    <text evidence="9">The sequence shown here is derived from an EMBL/GenBank/DDBJ whole genome shotgun (WGS) entry which is preliminary data.</text>
</comment>
<feature type="domain" description="RNA polymerase sigma-70 region 2" evidence="6">
    <location>
        <begin position="31"/>
        <end position="99"/>
    </location>
</feature>
<keyword evidence="4" id="KW-0238">DNA-binding</keyword>
<dbReference type="EMBL" id="MSIE01000096">
    <property type="protein sequence ID" value="OLF08272.1"/>
    <property type="molecule type" value="Genomic_DNA"/>
</dbReference>
<dbReference type="Gene3D" id="1.10.10.1320">
    <property type="entry name" value="Anti-sigma factor, zinc-finger domain"/>
    <property type="match status" value="1"/>
</dbReference>
<dbReference type="PANTHER" id="PTHR43133:SF8">
    <property type="entry name" value="RNA POLYMERASE SIGMA FACTOR HI_1459-RELATED"/>
    <property type="match status" value="1"/>
</dbReference>
<dbReference type="Proteomes" id="UP000185596">
    <property type="component" value="Unassembled WGS sequence"/>
</dbReference>
<dbReference type="RefSeq" id="WP_143229956.1">
    <property type="nucleotide sequence ID" value="NZ_MSIE01000096.1"/>
</dbReference>
<dbReference type="InterPro" id="IPR013249">
    <property type="entry name" value="RNA_pol_sigma70_r4_t2"/>
</dbReference>
<dbReference type="Gene3D" id="1.10.1740.10">
    <property type="match status" value="1"/>
</dbReference>
<proteinExistence type="inferred from homology"/>
<dbReference type="GO" id="GO:0003677">
    <property type="term" value="F:DNA binding"/>
    <property type="evidence" value="ECO:0007669"/>
    <property type="project" value="UniProtKB-KW"/>
</dbReference>
<dbReference type="GO" id="GO:0006352">
    <property type="term" value="P:DNA-templated transcription initiation"/>
    <property type="evidence" value="ECO:0007669"/>
    <property type="project" value="InterPro"/>
</dbReference>
<dbReference type="Pfam" id="PF04542">
    <property type="entry name" value="Sigma70_r2"/>
    <property type="match status" value="1"/>
</dbReference>
<dbReference type="InterPro" id="IPR013324">
    <property type="entry name" value="RNA_pol_sigma_r3/r4-like"/>
</dbReference>
<dbReference type="Pfam" id="PF08281">
    <property type="entry name" value="Sigma70_r4_2"/>
    <property type="match status" value="1"/>
</dbReference>
<feature type="domain" description="RNA polymerase sigma factor 70 region 4 type 2" evidence="7">
    <location>
        <begin position="132"/>
        <end position="179"/>
    </location>
</feature>